<protein>
    <recommendedName>
        <fullName evidence="4">Asparagine synthetase domain-containing protein</fullName>
    </recommendedName>
</protein>
<feature type="region of interest" description="Disordered" evidence="1">
    <location>
        <begin position="289"/>
        <end position="321"/>
    </location>
</feature>
<comment type="caution">
    <text evidence="2">The sequence shown here is derived from an EMBL/GenBank/DDBJ whole genome shotgun (WGS) entry which is preliminary data.</text>
</comment>
<evidence type="ECO:0000313" key="2">
    <source>
        <dbReference type="EMBL" id="KXK59276.1"/>
    </source>
</evidence>
<proteinExistence type="predicted"/>
<sequence>MDLPPQLDLGSWLITMDVRRQTLTLDGQELPWPAEHGRPLHLVPGLAVEMGTDHVVLDRSEAHSGEVYHRYQAGVLEVSDSLHRLCPAPTLSELSLPVLLGDCLGLRPAPDQTHLPGVHRTPCLSRTLLSNRGSATRAYTDSLLRFSAARPTDAEELIRNAARTAAEGWDDASVAVAVSGGVASQALLRAMSDGRARRAVTADVDTGQVTVTGQPDSFWSTPELTADVSALRCWPVAQTRARGTLLALAAARSQFSCLVTGHHLRVLLGAGPEEVHALAGPLGRLTAEPLGARRRRRRSADHAGPDAQSGQAVGRAGHDHDTEHTGGRIIIPGWFSSEARQAVHVAQLATRAAWSDWFRDIPARASRVLWAITDPTMAALADVSRSVGVHLVTPAAGARVLPQMLHLPLRQRGQLDHGRYIDAPALHRIAPDALHSAGGFRARRHAVSWAARSEGQLRAFAHDGFLARERLIDPGRVEEVLANPFLLAEQAPTLLQAVRLDAWLSEREAKA</sequence>
<evidence type="ECO:0008006" key="4">
    <source>
        <dbReference type="Google" id="ProtNLM"/>
    </source>
</evidence>
<dbReference type="Proteomes" id="UP000070620">
    <property type="component" value="Unassembled WGS sequence"/>
</dbReference>
<accession>A0A136PLR8</accession>
<organism evidence="2 3">
    <name type="scientific">Micromonospora rosaria</name>
    <dbReference type="NCBI Taxonomy" id="47874"/>
    <lineage>
        <taxon>Bacteria</taxon>
        <taxon>Bacillati</taxon>
        <taxon>Actinomycetota</taxon>
        <taxon>Actinomycetes</taxon>
        <taxon>Micromonosporales</taxon>
        <taxon>Micromonosporaceae</taxon>
        <taxon>Micromonospora</taxon>
    </lineage>
</organism>
<dbReference type="OrthoDB" id="3466414at2"/>
<dbReference type="RefSeq" id="WP_067371136.1">
    <property type="nucleotide sequence ID" value="NZ_JBIUBN010000033.1"/>
</dbReference>
<dbReference type="SUPFAM" id="SSF52402">
    <property type="entry name" value="Adenine nucleotide alpha hydrolases-like"/>
    <property type="match status" value="1"/>
</dbReference>
<evidence type="ECO:0000256" key="1">
    <source>
        <dbReference type="SAM" id="MobiDB-lite"/>
    </source>
</evidence>
<name>A0A136PLR8_9ACTN</name>
<evidence type="ECO:0000313" key="3">
    <source>
        <dbReference type="Proteomes" id="UP000070620"/>
    </source>
</evidence>
<keyword evidence="3" id="KW-1185">Reference proteome</keyword>
<dbReference type="AlphaFoldDB" id="A0A136PLR8"/>
<dbReference type="EMBL" id="LRQV01000122">
    <property type="protein sequence ID" value="KXK59276.1"/>
    <property type="molecule type" value="Genomic_DNA"/>
</dbReference>
<gene>
    <name evidence="2" type="ORF">AWW66_25100</name>
</gene>
<reference evidence="2 3" key="1">
    <citation type="submission" date="2016-01" db="EMBL/GenBank/DDBJ databases">
        <title>Whole genome sequence and analysis of Micromonospora rosaria DSM 803, which can produce antibacterial substance rosamicin.</title>
        <authorList>
            <person name="Yang H."/>
            <person name="He X."/>
            <person name="Zhu D."/>
        </authorList>
    </citation>
    <scope>NUCLEOTIDE SEQUENCE [LARGE SCALE GENOMIC DNA]</scope>
    <source>
        <strain evidence="2 3">DSM 803</strain>
    </source>
</reference>